<gene>
    <name evidence="2" type="ORF">NEICINOT_05053</name>
</gene>
<dbReference type="Proteomes" id="UP000003294">
    <property type="component" value="Unassembled WGS sequence"/>
</dbReference>
<reference evidence="2 3" key="1">
    <citation type="submission" date="2009-10" db="EMBL/GenBank/DDBJ databases">
        <authorList>
            <person name="Weinstock G."/>
            <person name="Sodergren E."/>
            <person name="Clifton S."/>
            <person name="Fulton L."/>
            <person name="Fulton B."/>
            <person name="Courtney L."/>
            <person name="Fronick C."/>
            <person name="Harrison M."/>
            <person name="Strong C."/>
            <person name="Farmer C."/>
            <person name="Delahaunty K."/>
            <person name="Markovic C."/>
            <person name="Hall O."/>
            <person name="Minx P."/>
            <person name="Tomlinson C."/>
            <person name="Mitreva M."/>
            <person name="Nelson J."/>
            <person name="Hou S."/>
            <person name="Wollam A."/>
            <person name="Pepin K.H."/>
            <person name="Johnson M."/>
            <person name="Bhonagiri V."/>
            <person name="Nash W.E."/>
            <person name="Warren W."/>
            <person name="Chinwalla A."/>
            <person name="Mardis E.R."/>
            <person name="Wilson R.K."/>
        </authorList>
    </citation>
    <scope>NUCLEOTIDE SEQUENCE [LARGE SCALE GENOMIC DNA]</scope>
    <source>
        <strain evidence="2 3">ATCC 14685</strain>
    </source>
</reference>
<keyword evidence="1" id="KW-1133">Transmembrane helix</keyword>
<organism evidence="2 3">
    <name type="scientific">Neisseria cinerea ATCC 14685</name>
    <dbReference type="NCBI Taxonomy" id="546262"/>
    <lineage>
        <taxon>Bacteria</taxon>
        <taxon>Pseudomonadati</taxon>
        <taxon>Pseudomonadota</taxon>
        <taxon>Betaproteobacteria</taxon>
        <taxon>Neisseriales</taxon>
        <taxon>Neisseriaceae</taxon>
        <taxon>Neisseria</taxon>
    </lineage>
</organism>
<accession>D0W5T3</accession>
<feature type="transmembrane region" description="Helical" evidence="1">
    <location>
        <begin position="12"/>
        <end position="36"/>
    </location>
</feature>
<sequence>MAALFSSTLPDYCIQCGLVCFFSDSSFIFVYLAGLLHPMRFGLLFSD</sequence>
<keyword evidence="1" id="KW-0472">Membrane</keyword>
<evidence type="ECO:0000313" key="2">
    <source>
        <dbReference type="EMBL" id="EEZ70807.1"/>
    </source>
</evidence>
<dbReference type="EMBL" id="ACDY02000018">
    <property type="protein sequence ID" value="EEZ70807.1"/>
    <property type="molecule type" value="Genomic_DNA"/>
</dbReference>
<evidence type="ECO:0000256" key="1">
    <source>
        <dbReference type="SAM" id="Phobius"/>
    </source>
</evidence>
<comment type="caution">
    <text evidence="2">The sequence shown here is derived from an EMBL/GenBank/DDBJ whole genome shotgun (WGS) entry which is preliminary data.</text>
</comment>
<protein>
    <submittedName>
        <fullName evidence="2">Uncharacterized protein</fullName>
    </submittedName>
</protein>
<proteinExistence type="predicted"/>
<evidence type="ECO:0000313" key="3">
    <source>
        <dbReference type="Proteomes" id="UP000003294"/>
    </source>
</evidence>
<dbReference type="AlphaFoldDB" id="D0W5T3"/>
<keyword evidence="1" id="KW-0812">Transmembrane</keyword>
<name>D0W5T3_NEICI</name>